<comment type="caution">
    <text evidence="5">The sequence shown here is derived from an EMBL/GenBank/DDBJ whole genome shotgun (WGS) entry which is preliminary data.</text>
</comment>
<dbReference type="AlphaFoldDB" id="A0AAV3NN71"/>
<protein>
    <recommendedName>
        <fullName evidence="7">Nodulation signaling pathway 1-like protein</fullName>
    </recommendedName>
</protein>
<dbReference type="Proteomes" id="UP001454036">
    <property type="component" value="Unassembled WGS sequence"/>
</dbReference>
<sequence length="548" mass="60865">MAFEELDPISYDDMFCMDSYSSYLPLTYDVNYGVDGEINSEPWWLSTPNLCEDLISPDLPSFNSYSTTTTPTSTISNDLTSYDYHSPTSNVSKKRKESPESPQRTSHIPRKVQTRGVNKECDDGDVIVEKRAPAKKAGNRKTPGKSASTTTNNGNSKEGRWAEQLLNPCASAINAGNLNRVQHFLCVLHELASPTGDANRRLADHGLQALKYHLSSANSAPVSPSGSNFASTNPRFFKNSLLNFNDINPWFRIPNSIANSSILQILSEEHSQVSLHILDIGVSHGVQWPTLIEELSSRPGGPPPLVRLTVVNPVSDNNQSGGTPFESSPGGYSFSSQLLAFAKTKNINLQINILNNCPLQSLSPEIIKSSKGEALIVCAQFRLHNLKHSVQDDRTEFLKIIRSMEPEGVILSENNLDCSCISCVDFATGFSRRLDYLWRFLDSTSVAYKGRDSDERKMIEGEAAKALTNIGEMNERKENWCERMRRTGFIGAVLGEDAIDGARALLRKYDSNWEMKVDEKDVCAGLSWKGQPVSFCSLWRTDFRTNTP</sequence>
<reference evidence="5 6" key="1">
    <citation type="submission" date="2024-01" db="EMBL/GenBank/DDBJ databases">
        <title>The complete chloroplast genome sequence of Lithospermum erythrorhizon: insights into the phylogenetic relationship among Boraginaceae species and the maternal lineages of purple gromwells.</title>
        <authorList>
            <person name="Okada T."/>
            <person name="Watanabe K."/>
        </authorList>
    </citation>
    <scope>NUCLEOTIDE SEQUENCE [LARGE SCALE GENOMIC DNA]</scope>
</reference>
<feature type="compositionally biased region" description="Basic residues" evidence="4">
    <location>
        <begin position="133"/>
        <end position="143"/>
    </location>
</feature>
<feature type="region of interest" description="Disordered" evidence="4">
    <location>
        <begin position="131"/>
        <end position="158"/>
    </location>
</feature>
<evidence type="ECO:0008006" key="7">
    <source>
        <dbReference type="Google" id="ProtNLM"/>
    </source>
</evidence>
<dbReference type="EMBL" id="BAABME010000135">
    <property type="protein sequence ID" value="GAA0139971.1"/>
    <property type="molecule type" value="Genomic_DNA"/>
</dbReference>
<evidence type="ECO:0000256" key="1">
    <source>
        <dbReference type="ARBA" id="ARBA00023015"/>
    </source>
</evidence>
<comment type="similarity">
    <text evidence="3">Belongs to the GRAS family.</text>
</comment>
<feature type="compositionally biased region" description="Low complexity" evidence="4">
    <location>
        <begin position="66"/>
        <end position="76"/>
    </location>
</feature>
<evidence type="ECO:0000313" key="5">
    <source>
        <dbReference type="EMBL" id="GAA0139971.1"/>
    </source>
</evidence>
<dbReference type="PROSITE" id="PS50985">
    <property type="entry name" value="GRAS"/>
    <property type="match status" value="1"/>
</dbReference>
<dbReference type="Pfam" id="PF03514">
    <property type="entry name" value="GRAS"/>
    <property type="match status" value="1"/>
</dbReference>
<keyword evidence="2" id="KW-0804">Transcription</keyword>
<keyword evidence="6" id="KW-1185">Reference proteome</keyword>
<evidence type="ECO:0000313" key="6">
    <source>
        <dbReference type="Proteomes" id="UP001454036"/>
    </source>
</evidence>
<feature type="short sequence motif" description="VHIID" evidence="3">
    <location>
        <begin position="275"/>
        <end position="279"/>
    </location>
</feature>
<evidence type="ECO:0000256" key="3">
    <source>
        <dbReference type="PROSITE-ProRule" id="PRU01191"/>
    </source>
</evidence>
<feature type="compositionally biased region" description="Polar residues" evidence="4">
    <location>
        <begin position="145"/>
        <end position="156"/>
    </location>
</feature>
<organism evidence="5 6">
    <name type="scientific">Lithospermum erythrorhizon</name>
    <name type="common">Purple gromwell</name>
    <name type="synonym">Lithospermum officinale var. erythrorhizon</name>
    <dbReference type="NCBI Taxonomy" id="34254"/>
    <lineage>
        <taxon>Eukaryota</taxon>
        <taxon>Viridiplantae</taxon>
        <taxon>Streptophyta</taxon>
        <taxon>Embryophyta</taxon>
        <taxon>Tracheophyta</taxon>
        <taxon>Spermatophyta</taxon>
        <taxon>Magnoliopsida</taxon>
        <taxon>eudicotyledons</taxon>
        <taxon>Gunneridae</taxon>
        <taxon>Pentapetalae</taxon>
        <taxon>asterids</taxon>
        <taxon>lamiids</taxon>
        <taxon>Boraginales</taxon>
        <taxon>Boraginaceae</taxon>
        <taxon>Boraginoideae</taxon>
        <taxon>Lithospermeae</taxon>
        <taxon>Lithospermum</taxon>
    </lineage>
</organism>
<proteinExistence type="inferred from homology"/>
<comment type="caution">
    <text evidence="3">Lacks conserved residue(s) required for the propagation of feature annotation.</text>
</comment>
<feature type="region of interest" description="Leucine repeat II (LRII)" evidence="3">
    <location>
        <begin position="333"/>
        <end position="365"/>
    </location>
</feature>
<accession>A0AAV3NN71</accession>
<dbReference type="InterPro" id="IPR005202">
    <property type="entry name" value="TF_GRAS"/>
</dbReference>
<gene>
    <name evidence="5" type="ORF">LIER_01407</name>
</gene>
<feature type="region of interest" description="Disordered" evidence="4">
    <location>
        <begin position="66"/>
        <end position="112"/>
    </location>
</feature>
<evidence type="ECO:0000256" key="2">
    <source>
        <dbReference type="ARBA" id="ARBA00023163"/>
    </source>
</evidence>
<name>A0AAV3NN71_LITER</name>
<keyword evidence="1" id="KW-0805">Transcription regulation</keyword>
<dbReference type="PANTHER" id="PTHR31636">
    <property type="entry name" value="OSJNBA0084A10.13 PROTEIN-RELATED"/>
    <property type="match status" value="1"/>
</dbReference>
<evidence type="ECO:0000256" key="4">
    <source>
        <dbReference type="SAM" id="MobiDB-lite"/>
    </source>
</evidence>
<feature type="region of interest" description="SAW" evidence="3">
    <location>
        <begin position="468"/>
        <end position="540"/>
    </location>
</feature>